<organism evidence="1 2">
    <name type="scientific">Asaccharospora irregularis DSM 2635</name>
    <dbReference type="NCBI Taxonomy" id="1121321"/>
    <lineage>
        <taxon>Bacteria</taxon>
        <taxon>Bacillati</taxon>
        <taxon>Bacillota</taxon>
        <taxon>Clostridia</taxon>
        <taxon>Peptostreptococcales</taxon>
        <taxon>Peptostreptococcaceae</taxon>
        <taxon>Asaccharospora</taxon>
    </lineage>
</organism>
<proteinExistence type="predicted"/>
<dbReference type="RefSeq" id="WP_073124278.1">
    <property type="nucleotide sequence ID" value="NZ_BAABCH010000006.1"/>
</dbReference>
<keyword evidence="2" id="KW-1185">Reference proteome</keyword>
<evidence type="ECO:0000313" key="2">
    <source>
        <dbReference type="Proteomes" id="UP000243255"/>
    </source>
</evidence>
<dbReference type="AlphaFoldDB" id="A0A1M5LIC8"/>
<sequence>MFQIMNVLCLLCVCALTVDIMIYFCKDVINVFNQSVGGKSSNLKNRGNNLRKKKIHATQYSYENKIAR</sequence>
<evidence type="ECO:0000313" key="1">
    <source>
        <dbReference type="EMBL" id="SHG64123.1"/>
    </source>
</evidence>
<name>A0A1M5LIC8_9FIRM</name>
<gene>
    <name evidence="1" type="ORF">SAMN04488530_104126</name>
</gene>
<dbReference type="Proteomes" id="UP000243255">
    <property type="component" value="Unassembled WGS sequence"/>
</dbReference>
<reference evidence="2" key="1">
    <citation type="submission" date="2016-11" db="EMBL/GenBank/DDBJ databases">
        <authorList>
            <person name="Varghese N."/>
            <person name="Submissions S."/>
        </authorList>
    </citation>
    <scope>NUCLEOTIDE SEQUENCE [LARGE SCALE GENOMIC DNA]</scope>
    <source>
        <strain evidence="2">DSM 2635</strain>
    </source>
</reference>
<protein>
    <submittedName>
        <fullName evidence="1">Uncharacterized protein</fullName>
    </submittedName>
</protein>
<dbReference type="EMBL" id="FQWX01000004">
    <property type="protein sequence ID" value="SHG64123.1"/>
    <property type="molecule type" value="Genomic_DNA"/>
</dbReference>
<accession>A0A1M5LIC8</accession>